<dbReference type="InterPro" id="IPR046953">
    <property type="entry name" value="Spore_GerAC-like_C"/>
</dbReference>
<evidence type="ECO:0000256" key="5">
    <source>
        <dbReference type="ARBA" id="ARBA00023136"/>
    </source>
</evidence>
<dbReference type="InterPro" id="IPR057336">
    <property type="entry name" value="GerAC_N"/>
</dbReference>
<feature type="domain" description="Spore germination protein N-terminal" evidence="10">
    <location>
        <begin position="32"/>
        <end position="198"/>
    </location>
</feature>
<evidence type="ECO:0000256" key="2">
    <source>
        <dbReference type="ARBA" id="ARBA00007886"/>
    </source>
</evidence>
<comment type="subcellular location">
    <subcellularLocation>
        <location evidence="1">Membrane</location>
        <topology evidence="1">Lipid-anchor</topology>
    </subcellularLocation>
</comment>
<evidence type="ECO:0000256" key="6">
    <source>
        <dbReference type="ARBA" id="ARBA00023139"/>
    </source>
</evidence>
<dbReference type="Proteomes" id="UP000824025">
    <property type="component" value="Unassembled WGS sequence"/>
</dbReference>
<dbReference type="PANTHER" id="PTHR35789:SF1">
    <property type="entry name" value="SPORE GERMINATION PROTEIN B3"/>
    <property type="match status" value="1"/>
</dbReference>
<dbReference type="GO" id="GO:0016020">
    <property type="term" value="C:membrane"/>
    <property type="evidence" value="ECO:0007669"/>
    <property type="project" value="UniProtKB-SubCell"/>
</dbReference>
<name>A0A9D2D6T5_9FIRM</name>
<comment type="caution">
    <text evidence="11">The sequence shown here is derived from an EMBL/GenBank/DDBJ whole genome shotgun (WGS) entry which is preliminary data.</text>
</comment>
<dbReference type="Pfam" id="PF05504">
    <property type="entry name" value="Spore_GerAC"/>
    <property type="match status" value="1"/>
</dbReference>
<dbReference type="InterPro" id="IPR038501">
    <property type="entry name" value="Spore_GerAC_C_sf"/>
</dbReference>
<keyword evidence="5" id="KW-0472">Membrane</keyword>
<proteinExistence type="inferred from homology"/>
<keyword evidence="4" id="KW-0732">Signal</keyword>
<evidence type="ECO:0008006" key="13">
    <source>
        <dbReference type="Google" id="ProtNLM"/>
    </source>
</evidence>
<dbReference type="PANTHER" id="PTHR35789">
    <property type="entry name" value="SPORE GERMINATION PROTEIN B3"/>
    <property type="match status" value="1"/>
</dbReference>
<accession>A0A9D2D6T5</accession>
<organism evidence="11 12">
    <name type="scientific">Candidatus Borkfalkia avicola</name>
    <dbReference type="NCBI Taxonomy" id="2838503"/>
    <lineage>
        <taxon>Bacteria</taxon>
        <taxon>Bacillati</taxon>
        <taxon>Bacillota</taxon>
        <taxon>Clostridia</taxon>
        <taxon>Christensenellales</taxon>
        <taxon>Christensenellaceae</taxon>
        <taxon>Candidatus Borkfalkia</taxon>
    </lineage>
</organism>
<keyword evidence="6" id="KW-0564">Palmitate</keyword>
<gene>
    <name evidence="11" type="ORF">H9726_04300</name>
</gene>
<evidence type="ECO:0000256" key="8">
    <source>
        <dbReference type="SAM" id="MobiDB-lite"/>
    </source>
</evidence>
<evidence type="ECO:0000256" key="3">
    <source>
        <dbReference type="ARBA" id="ARBA00022544"/>
    </source>
</evidence>
<evidence type="ECO:0000256" key="4">
    <source>
        <dbReference type="ARBA" id="ARBA00022729"/>
    </source>
</evidence>
<feature type="compositionally biased region" description="Gly residues" evidence="8">
    <location>
        <begin position="222"/>
        <end position="233"/>
    </location>
</feature>
<evidence type="ECO:0000259" key="10">
    <source>
        <dbReference type="Pfam" id="PF25198"/>
    </source>
</evidence>
<evidence type="ECO:0000256" key="1">
    <source>
        <dbReference type="ARBA" id="ARBA00004635"/>
    </source>
</evidence>
<protein>
    <recommendedName>
        <fullName evidence="13">Ger(X)C family spore germination protein</fullName>
    </recommendedName>
</protein>
<dbReference type="AlphaFoldDB" id="A0A9D2D6T5"/>
<comment type="similarity">
    <text evidence="2">Belongs to the GerABKC lipoprotein family.</text>
</comment>
<reference evidence="11" key="2">
    <citation type="submission" date="2021-04" db="EMBL/GenBank/DDBJ databases">
        <authorList>
            <person name="Gilroy R."/>
        </authorList>
    </citation>
    <scope>NUCLEOTIDE SEQUENCE</scope>
    <source>
        <strain evidence="11">CHK192-19661</strain>
    </source>
</reference>
<dbReference type="Gene3D" id="3.30.300.210">
    <property type="entry name" value="Nutrient germinant receptor protein C, domain 3"/>
    <property type="match status" value="1"/>
</dbReference>
<dbReference type="EMBL" id="DXCF01000021">
    <property type="protein sequence ID" value="HIZ09692.1"/>
    <property type="molecule type" value="Genomic_DNA"/>
</dbReference>
<dbReference type="InterPro" id="IPR008844">
    <property type="entry name" value="Spore_GerAC-like"/>
</dbReference>
<dbReference type="GO" id="GO:0009847">
    <property type="term" value="P:spore germination"/>
    <property type="evidence" value="ECO:0007669"/>
    <property type="project" value="InterPro"/>
</dbReference>
<evidence type="ECO:0000259" key="9">
    <source>
        <dbReference type="Pfam" id="PF05504"/>
    </source>
</evidence>
<feature type="region of interest" description="Disordered" evidence="8">
    <location>
        <begin position="205"/>
        <end position="233"/>
    </location>
</feature>
<dbReference type="Pfam" id="PF25198">
    <property type="entry name" value="Spore_GerAC_N"/>
    <property type="match status" value="1"/>
</dbReference>
<reference evidence="11" key="1">
    <citation type="journal article" date="2021" name="PeerJ">
        <title>Extensive microbial diversity within the chicken gut microbiome revealed by metagenomics and culture.</title>
        <authorList>
            <person name="Gilroy R."/>
            <person name="Ravi A."/>
            <person name="Getino M."/>
            <person name="Pursley I."/>
            <person name="Horton D.L."/>
            <person name="Alikhan N.F."/>
            <person name="Baker D."/>
            <person name="Gharbi K."/>
            <person name="Hall N."/>
            <person name="Watson M."/>
            <person name="Adriaenssens E.M."/>
            <person name="Foster-Nyarko E."/>
            <person name="Jarju S."/>
            <person name="Secka A."/>
            <person name="Antonio M."/>
            <person name="Oren A."/>
            <person name="Chaudhuri R.R."/>
            <person name="La Ragione R."/>
            <person name="Hildebrand F."/>
            <person name="Pallen M.J."/>
        </authorList>
    </citation>
    <scope>NUCLEOTIDE SEQUENCE</scope>
    <source>
        <strain evidence="11">CHK192-19661</strain>
    </source>
</reference>
<keyword evidence="3" id="KW-0309">Germination</keyword>
<evidence type="ECO:0000256" key="7">
    <source>
        <dbReference type="ARBA" id="ARBA00023288"/>
    </source>
</evidence>
<evidence type="ECO:0000313" key="12">
    <source>
        <dbReference type="Proteomes" id="UP000824025"/>
    </source>
</evidence>
<keyword evidence="7" id="KW-0449">Lipoprotein</keyword>
<feature type="domain" description="Spore germination GerAC-like C-terminal" evidence="9">
    <location>
        <begin position="243"/>
        <end position="388"/>
    </location>
</feature>
<evidence type="ECO:0000313" key="11">
    <source>
        <dbReference type="EMBL" id="HIZ09692.1"/>
    </source>
</evidence>
<sequence length="406" mass="43311">MKKLFAFLRSKAFVFGAAALFLLFFSNDFGMIDIQKTSIVTAIGIDAAAQQDLVDVTAQIAVPDETGKKASNVAVKGAATVGEAIAEFNQKTGWYPTLVHCRLILLGEDTAKRNVFEVLDFFLRSQFVEDSCLIAVCEGRADEALQAKSPVGDLTFSAIEKVLSSEAQKTGLVSVTSLREFAIGYYSKSGSGFLPYLSVRQEATDGTAGGSSSPAAQQEGEASGGADGGSGGNGADVFDASRTMLFSAGKAGELLTPEETLAFNLAEAKTDFAYGDVKVTENGKEVTYNLKMKIKKKSAAVRPEGGVPVLTFRIRAKAQAADANTAAARDEIVQTAFVPEHVLRAAEEKLRSELESVLKKCAACGCDLFGVRRSIRKKYPGAYEEIKDKVPAGIVAAFDIRFDTLR</sequence>